<reference evidence="1 2" key="1">
    <citation type="submission" date="2020-12" db="EMBL/GenBank/DDBJ databases">
        <title>FDA dAtabase for Regulatory Grade micrObial Sequences (FDA-ARGOS): Supporting development and validation of Infectious Disease Dx tests.</title>
        <authorList>
            <person name="Nelson B."/>
            <person name="Plummer A."/>
            <person name="Tallon L."/>
            <person name="Sadzewicz L."/>
            <person name="Zhao X."/>
            <person name="Boylan J."/>
            <person name="Ott S."/>
            <person name="Bowen H."/>
            <person name="Vavikolanu K."/>
            <person name="Mehta A."/>
            <person name="Aluvathingal J."/>
            <person name="Nadendla S."/>
            <person name="Myers T."/>
            <person name="Yan Y."/>
            <person name="Sichtig H."/>
        </authorList>
    </citation>
    <scope>NUCLEOTIDE SEQUENCE [LARGE SCALE GENOMIC DNA]</scope>
    <source>
        <strain evidence="1 2">FDAARGOS_899</strain>
    </source>
</reference>
<sequence length="150" mass="16847">MRNSQIKCDCGFAVYRSTRDCRLTRGVAERYPDGSVEIVLPLQLVVIDERPSQGSAYYRTSSKKVPQCRIREGETAVSKWRIDDQSALNLFAGQASAEAELPGDLFERKPCTPDSVWASRSATSRMYGARASSRDFGTRPARYARLFRKA</sequence>
<dbReference type="EMBL" id="CP065686">
    <property type="protein sequence ID" value="QPS43019.1"/>
    <property type="molecule type" value="Genomic_DNA"/>
</dbReference>
<dbReference type="RefSeq" id="WP_144411918.1">
    <property type="nucleotide sequence ID" value="NZ_CP013380.1"/>
</dbReference>
<accession>A0A7T2U038</accession>
<name>A0A7T2U038_9BURK</name>
<gene>
    <name evidence="1" type="ORF">I6G56_15815</name>
</gene>
<organism evidence="1 2">
    <name type="scientific">Burkholderia humptydooensis</name>
    <dbReference type="NCBI Taxonomy" id="430531"/>
    <lineage>
        <taxon>Bacteria</taxon>
        <taxon>Pseudomonadati</taxon>
        <taxon>Pseudomonadota</taxon>
        <taxon>Betaproteobacteria</taxon>
        <taxon>Burkholderiales</taxon>
        <taxon>Burkholderiaceae</taxon>
        <taxon>Burkholderia</taxon>
        <taxon>pseudomallei group</taxon>
    </lineage>
</organism>
<evidence type="ECO:0000313" key="1">
    <source>
        <dbReference type="EMBL" id="QPS43019.1"/>
    </source>
</evidence>
<dbReference type="KEGG" id="bhg:I6G56_15815"/>
<dbReference type="AlphaFoldDB" id="A0A7T2U038"/>
<protein>
    <submittedName>
        <fullName evidence="1">Uncharacterized protein</fullName>
    </submittedName>
</protein>
<evidence type="ECO:0000313" key="2">
    <source>
        <dbReference type="Proteomes" id="UP000594943"/>
    </source>
</evidence>
<proteinExistence type="predicted"/>
<dbReference type="Proteomes" id="UP000594943">
    <property type="component" value="Chromosome 1"/>
</dbReference>